<gene>
    <name evidence="1" type="ORF">N5C05_21815</name>
</gene>
<evidence type="ECO:0000313" key="2">
    <source>
        <dbReference type="Proteomes" id="UP001158730"/>
    </source>
</evidence>
<evidence type="ECO:0000313" key="1">
    <source>
        <dbReference type="EMBL" id="MDH1057374.1"/>
    </source>
</evidence>
<proteinExistence type="predicted"/>
<organism evidence="1 2">
    <name type="scientific">Aquipseudomonas alcaligenes</name>
    <name type="common">Pseudomonas alcaligenes</name>
    <dbReference type="NCBI Taxonomy" id="43263"/>
    <lineage>
        <taxon>Bacteria</taxon>
        <taxon>Pseudomonadati</taxon>
        <taxon>Pseudomonadota</taxon>
        <taxon>Gammaproteobacteria</taxon>
        <taxon>Pseudomonadales</taxon>
        <taxon>Pseudomonadaceae</taxon>
        <taxon>Aquipseudomonas</taxon>
    </lineage>
</organism>
<reference evidence="1" key="1">
    <citation type="submission" date="2022-09" db="EMBL/GenBank/DDBJ databases">
        <title>Intensive care unit water sources are persistently colonized with multi-drug resistant bacteria and are the site of extensive horizontal gene transfer of antibiotic resistance genes.</title>
        <authorList>
            <person name="Diorio-Toth L."/>
        </authorList>
    </citation>
    <scope>NUCLEOTIDE SEQUENCE</scope>
    <source>
        <strain evidence="1">GD03990</strain>
    </source>
</reference>
<feature type="non-terminal residue" evidence="1">
    <location>
        <position position="62"/>
    </location>
</feature>
<comment type="caution">
    <text evidence="1">The sequence shown here is derived from an EMBL/GenBank/DDBJ whole genome shotgun (WGS) entry which is preliminary data.</text>
</comment>
<name>A0AA42SV01_AQUAC</name>
<accession>A0AA42SV01</accession>
<dbReference type="Proteomes" id="UP001158730">
    <property type="component" value="Unassembled WGS sequence"/>
</dbReference>
<dbReference type="AlphaFoldDB" id="A0AA42SV01"/>
<dbReference type="EMBL" id="JAOBYN010000046">
    <property type="protein sequence ID" value="MDH1057374.1"/>
    <property type="molecule type" value="Genomic_DNA"/>
</dbReference>
<sequence>MLAGPGLLICELDYHLLRAPMIIILIWFGYDICFEVEIIDLLPLINSGPFTSWAIPVLGVRG</sequence>
<protein>
    <submittedName>
        <fullName evidence="1">Uncharacterized protein</fullName>
    </submittedName>
</protein>